<evidence type="ECO:0000256" key="2">
    <source>
        <dbReference type="ARBA" id="ARBA00003444"/>
    </source>
</evidence>
<name>A0A0Q3KIF3_9HYPH</name>
<proteinExistence type="predicted"/>
<organism evidence="11 12">
    <name type="scientific">Bosea thiooxidans</name>
    <dbReference type="NCBI Taxonomy" id="53254"/>
    <lineage>
        <taxon>Bacteria</taxon>
        <taxon>Pseudomonadati</taxon>
        <taxon>Pseudomonadota</taxon>
        <taxon>Alphaproteobacteria</taxon>
        <taxon>Hyphomicrobiales</taxon>
        <taxon>Boseaceae</taxon>
        <taxon>Bosea</taxon>
    </lineage>
</organism>
<keyword evidence="7" id="KW-0456">Lyase</keyword>
<dbReference type="InterPro" id="IPR004839">
    <property type="entry name" value="Aminotransferase_I/II_large"/>
</dbReference>
<keyword evidence="5" id="KW-0169">Cobalamin biosynthesis</keyword>
<evidence type="ECO:0000256" key="6">
    <source>
        <dbReference type="ARBA" id="ARBA00022898"/>
    </source>
</evidence>
<evidence type="ECO:0000256" key="3">
    <source>
        <dbReference type="ARBA" id="ARBA00004953"/>
    </source>
</evidence>
<dbReference type="PANTHER" id="PTHR42885">
    <property type="entry name" value="HISTIDINOL-PHOSPHATE AMINOTRANSFERASE-RELATED"/>
    <property type="match status" value="1"/>
</dbReference>
<comment type="pathway">
    <text evidence="3">Cofactor biosynthesis; adenosylcobalamin biosynthesis.</text>
</comment>
<protein>
    <recommendedName>
        <fullName evidence="4">threonine-phosphate decarboxylase</fullName>
        <ecNumber evidence="4">4.1.1.81</ecNumber>
    </recommendedName>
    <alternativeName>
        <fullName evidence="8">L-threonine-O-3-phosphate decarboxylase</fullName>
    </alternativeName>
</protein>
<dbReference type="InterPro" id="IPR015424">
    <property type="entry name" value="PyrdxlP-dep_Trfase"/>
</dbReference>
<dbReference type="PROSITE" id="PS00105">
    <property type="entry name" value="AA_TRANSFER_CLASS_1"/>
    <property type="match status" value="1"/>
</dbReference>
<dbReference type="GO" id="GO:0030170">
    <property type="term" value="F:pyridoxal phosphate binding"/>
    <property type="evidence" value="ECO:0007669"/>
    <property type="project" value="InterPro"/>
</dbReference>
<dbReference type="Proteomes" id="UP000051562">
    <property type="component" value="Unassembled WGS sequence"/>
</dbReference>
<dbReference type="Gene3D" id="3.90.1150.10">
    <property type="entry name" value="Aspartate Aminotransferase, domain 1"/>
    <property type="match status" value="1"/>
</dbReference>
<dbReference type="Gene3D" id="3.40.640.10">
    <property type="entry name" value="Type I PLP-dependent aspartate aminotransferase-like (Major domain)"/>
    <property type="match status" value="1"/>
</dbReference>
<sequence length="341" mass="35758">MRVGAIVAEDGIWHGGDLAMARVLFPEAPQPWVDLSTGINPIPYPLPALPLSLWTRLPGADDEAALIAAARSAYRVPQQADIVAAPGTQILIELLPRLAPAGPVAILGPTYAEHGHAWRKAGFTVTEAPTPAEAATVVVVNPNNPDGRVLSRVELADLAAHCTERGGLLVVDEAFADFTPETSIVPDLPAGTIVLRSFGKTYGLAGLRLGFAIGAVDPIARLRAALGPWSVAGPALHVGAQALADADWLAVTGAERARDAARLDALLAPHGRIAGGTSLFRLLETPAAPALFDRLGRHGIYVRRFQNAPQRLRFGLPGDEAGWSRLRSALADDAPEATPPA</sequence>
<dbReference type="EC" id="4.1.1.81" evidence="4"/>
<evidence type="ECO:0000256" key="1">
    <source>
        <dbReference type="ARBA" id="ARBA00001933"/>
    </source>
</evidence>
<comment type="caution">
    <text evidence="11">The sequence shown here is derived from an EMBL/GenBank/DDBJ whole genome shotgun (WGS) entry which is preliminary data.</text>
</comment>
<comment type="catalytic activity">
    <reaction evidence="9">
        <text>O-phospho-L-threonine + H(+) = (R)-1-aminopropan-2-yl phosphate + CO2</text>
        <dbReference type="Rhea" id="RHEA:11492"/>
        <dbReference type="ChEBI" id="CHEBI:15378"/>
        <dbReference type="ChEBI" id="CHEBI:16526"/>
        <dbReference type="ChEBI" id="CHEBI:58563"/>
        <dbReference type="ChEBI" id="CHEBI:58675"/>
        <dbReference type="EC" id="4.1.1.81"/>
    </reaction>
</comment>
<evidence type="ECO:0000256" key="7">
    <source>
        <dbReference type="ARBA" id="ARBA00023239"/>
    </source>
</evidence>
<evidence type="ECO:0000259" key="10">
    <source>
        <dbReference type="Pfam" id="PF00155"/>
    </source>
</evidence>
<evidence type="ECO:0000256" key="9">
    <source>
        <dbReference type="ARBA" id="ARBA00048531"/>
    </source>
</evidence>
<dbReference type="PANTHER" id="PTHR42885:SF1">
    <property type="entry name" value="THREONINE-PHOSPHATE DECARBOXYLASE"/>
    <property type="match status" value="1"/>
</dbReference>
<comment type="cofactor">
    <cofactor evidence="1">
        <name>pyridoxal 5'-phosphate</name>
        <dbReference type="ChEBI" id="CHEBI:597326"/>
    </cofactor>
</comment>
<reference evidence="11 12" key="1">
    <citation type="submission" date="2015-10" db="EMBL/GenBank/DDBJ databases">
        <title>Draft genome of Bosea thiooxidans.</title>
        <authorList>
            <person name="Wang X."/>
        </authorList>
    </citation>
    <scope>NUCLEOTIDE SEQUENCE [LARGE SCALE GENOMIC DNA]</scope>
    <source>
        <strain evidence="11 12">CGMCC 9174</strain>
    </source>
</reference>
<dbReference type="STRING" id="53254.SAMN05660750_02540"/>
<comment type="function">
    <text evidence="2">Decarboxylates L-threonine-O-3-phosphate to yield (R)-1-amino-2-propanol O-2-phosphate, the precursor for the linkage between the nucleotide loop and the corrin ring in cobalamin.</text>
</comment>
<evidence type="ECO:0000256" key="5">
    <source>
        <dbReference type="ARBA" id="ARBA00022573"/>
    </source>
</evidence>
<dbReference type="GO" id="GO:0048472">
    <property type="term" value="F:threonine-phosphate decarboxylase activity"/>
    <property type="evidence" value="ECO:0007669"/>
    <property type="project" value="UniProtKB-EC"/>
</dbReference>
<evidence type="ECO:0000256" key="8">
    <source>
        <dbReference type="ARBA" id="ARBA00029996"/>
    </source>
</evidence>
<dbReference type="AlphaFoldDB" id="A0A0Q3KIF3"/>
<evidence type="ECO:0000256" key="4">
    <source>
        <dbReference type="ARBA" id="ARBA00012285"/>
    </source>
</evidence>
<keyword evidence="12" id="KW-1185">Reference proteome</keyword>
<dbReference type="SUPFAM" id="SSF53383">
    <property type="entry name" value="PLP-dependent transferases"/>
    <property type="match status" value="1"/>
</dbReference>
<dbReference type="InterPro" id="IPR015421">
    <property type="entry name" value="PyrdxlP-dep_Trfase_major"/>
</dbReference>
<dbReference type="CDD" id="cd00609">
    <property type="entry name" value="AAT_like"/>
    <property type="match status" value="1"/>
</dbReference>
<accession>A0A0Q3KIF3</accession>
<dbReference type="NCBIfam" id="TIGR01140">
    <property type="entry name" value="L_thr_O3P_dcar"/>
    <property type="match status" value="1"/>
</dbReference>
<dbReference type="UniPathway" id="UPA00148"/>
<evidence type="ECO:0000313" key="11">
    <source>
        <dbReference type="EMBL" id="KQK29403.1"/>
    </source>
</evidence>
<dbReference type="InterPro" id="IPR004838">
    <property type="entry name" value="NHTrfase_class1_PyrdxlP-BS"/>
</dbReference>
<evidence type="ECO:0000313" key="12">
    <source>
        <dbReference type="Proteomes" id="UP000051562"/>
    </source>
</evidence>
<dbReference type="InterPro" id="IPR005860">
    <property type="entry name" value="CobD"/>
</dbReference>
<gene>
    <name evidence="11" type="ORF">ARD30_17610</name>
</gene>
<dbReference type="RefSeq" id="WP_055729234.1">
    <property type="nucleotide sequence ID" value="NZ_LMAR01000049.1"/>
</dbReference>
<feature type="domain" description="Aminotransferase class I/classII large" evidence="10">
    <location>
        <begin position="73"/>
        <end position="319"/>
    </location>
</feature>
<dbReference type="Pfam" id="PF00155">
    <property type="entry name" value="Aminotran_1_2"/>
    <property type="match status" value="1"/>
</dbReference>
<dbReference type="GO" id="GO:0009236">
    <property type="term" value="P:cobalamin biosynthetic process"/>
    <property type="evidence" value="ECO:0007669"/>
    <property type="project" value="UniProtKB-UniPathway"/>
</dbReference>
<keyword evidence="6" id="KW-0663">Pyridoxal phosphate</keyword>
<dbReference type="InterPro" id="IPR015422">
    <property type="entry name" value="PyrdxlP-dep_Trfase_small"/>
</dbReference>
<dbReference type="EMBL" id="LMAR01000049">
    <property type="protein sequence ID" value="KQK29403.1"/>
    <property type="molecule type" value="Genomic_DNA"/>
</dbReference>